<dbReference type="Proteomes" id="UP000824106">
    <property type="component" value="Unassembled WGS sequence"/>
</dbReference>
<dbReference type="InterPro" id="IPR006059">
    <property type="entry name" value="SBP"/>
</dbReference>
<organism evidence="6 7">
    <name type="scientific">Candidatus Atopostipes pullistercoris</name>
    <dbReference type="NCBI Taxonomy" id="2838467"/>
    <lineage>
        <taxon>Bacteria</taxon>
        <taxon>Bacillati</taxon>
        <taxon>Bacillota</taxon>
        <taxon>Bacilli</taxon>
        <taxon>Lactobacillales</taxon>
        <taxon>Carnobacteriaceae</taxon>
        <taxon>Atopostipes</taxon>
    </lineage>
</organism>
<comment type="similarity">
    <text evidence="2">Belongs to the bacterial solute-binding protein 1 family.</text>
</comment>
<accession>A0A9D2JXV9</accession>
<dbReference type="SUPFAM" id="SSF53850">
    <property type="entry name" value="Periplasmic binding protein-like II"/>
    <property type="match status" value="1"/>
</dbReference>
<protein>
    <submittedName>
        <fullName evidence="6">Sugar ABC transporter substrate-binding protein</fullName>
    </submittedName>
</protein>
<evidence type="ECO:0000256" key="4">
    <source>
        <dbReference type="ARBA" id="ARBA00022729"/>
    </source>
</evidence>
<dbReference type="AlphaFoldDB" id="A0A9D2JXV9"/>
<dbReference type="PROSITE" id="PS51257">
    <property type="entry name" value="PROKAR_LIPOPROTEIN"/>
    <property type="match status" value="1"/>
</dbReference>
<dbReference type="PANTHER" id="PTHR43649:SF31">
    <property type="entry name" value="SN-GLYCEROL-3-PHOSPHATE-BINDING PERIPLASMIC PROTEIN UGPB"/>
    <property type="match status" value="1"/>
</dbReference>
<keyword evidence="3" id="KW-0813">Transport</keyword>
<evidence type="ECO:0000256" key="3">
    <source>
        <dbReference type="ARBA" id="ARBA00022448"/>
    </source>
</evidence>
<dbReference type="InterPro" id="IPR050490">
    <property type="entry name" value="Bact_solute-bd_prot1"/>
</dbReference>
<keyword evidence="4 5" id="KW-0732">Signal</keyword>
<evidence type="ECO:0000313" key="7">
    <source>
        <dbReference type="Proteomes" id="UP000824106"/>
    </source>
</evidence>
<dbReference type="EMBL" id="DXAZ01000095">
    <property type="protein sequence ID" value="HIZ71331.1"/>
    <property type="molecule type" value="Genomic_DNA"/>
</dbReference>
<evidence type="ECO:0000313" key="6">
    <source>
        <dbReference type="EMBL" id="HIZ71331.1"/>
    </source>
</evidence>
<evidence type="ECO:0000256" key="2">
    <source>
        <dbReference type="ARBA" id="ARBA00008520"/>
    </source>
</evidence>
<sequence length="426" mass="47798">MRKLKWKRSLGALTVVSSLFLAGCQSTSESEENTEDGPVEITYSIWDPVQLPGMKAAAEAFNEQEENITVNVEVTPWGQYWTKLESSAKGGNMPDIFWMHSNEIAKYSEGDVLMDLSEVIESDEEMDLSLFPDELTEQYTDGEQMLGIPKDYSTIGLWYNKDLFDEAGIDYPDETWTWDTLLENAMKLTDEEAGVYGFLAPLNREEGYHNFIYQNGGEVLSEDKKESGFRDPATIEAVQWYVDLSMKYGVSPTAGEFADNSNMSYFQSGRAAMALFGSWMTAEIASNEESNEFADVAVMPKGKNRATIFNGLANSISANTKHPEAAIKFLKFLSSEEGMRIQGQEGGAIPALKGADSSFVEAYPQFNTEIFLEEMEYREIKPYSKFTTRWENVENDTLIPAFTGEKTVEEVSEQLANNVEAILEVE</sequence>
<evidence type="ECO:0000256" key="5">
    <source>
        <dbReference type="SAM" id="SignalP"/>
    </source>
</evidence>
<feature type="signal peptide" evidence="5">
    <location>
        <begin position="1"/>
        <end position="22"/>
    </location>
</feature>
<dbReference type="GO" id="GO:0030313">
    <property type="term" value="C:cell envelope"/>
    <property type="evidence" value="ECO:0007669"/>
    <property type="project" value="UniProtKB-SubCell"/>
</dbReference>
<feature type="chain" id="PRO_5039455498" evidence="5">
    <location>
        <begin position="23"/>
        <end position="426"/>
    </location>
</feature>
<dbReference type="Pfam" id="PF01547">
    <property type="entry name" value="SBP_bac_1"/>
    <property type="match status" value="1"/>
</dbReference>
<proteinExistence type="inferred from homology"/>
<evidence type="ECO:0000256" key="1">
    <source>
        <dbReference type="ARBA" id="ARBA00004196"/>
    </source>
</evidence>
<dbReference type="Gene3D" id="3.40.190.10">
    <property type="entry name" value="Periplasmic binding protein-like II"/>
    <property type="match status" value="1"/>
</dbReference>
<comment type="caution">
    <text evidence="6">The sequence shown here is derived from an EMBL/GenBank/DDBJ whole genome shotgun (WGS) entry which is preliminary data.</text>
</comment>
<gene>
    <name evidence="6" type="ORF">H9808_06160</name>
</gene>
<name>A0A9D2JXV9_9LACT</name>
<reference evidence="6" key="2">
    <citation type="submission" date="2021-04" db="EMBL/GenBank/DDBJ databases">
        <authorList>
            <person name="Gilroy R."/>
        </authorList>
    </citation>
    <scope>NUCLEOTIDE SEQUENCE</scope>
    <source>
        <strain evidence="6">CHK169-4300</strain>
    </source>
</reference>
<dbReference type="PANTHER" id="PTHR43649">
    <property type="entry name" value="ARABINOSE-BINDING PROTEIN-RELATED"/>
    <property type="match status" value="1"/>
</dbReference>
<dbReference type="CDD" id="cd13585">
    <property type="entry name" value="PBP2_TMBP_like"/>
    <property type="match status" value="1"/>
</dbReference>
<reference evidence="6" key="1">
    <citation type="journal article" date="2021" name="PeerJ">
        <title>Extensive microbial diversity within the chicken gut microbiome revealed by metagenomics and culture.</title>
        <authorList>
            <person name="Gilroy R."/>
            <person name="Ravi A."/>
            <person name="Getino M."/>
            <person name="Pursley I."/>
            <person name="Horton D.L."/>
            <person name="Alikhan N.F."/>
            <person name="Baker D."/>
            <person name="Gharbi K."/>
            <person name="Hall N."/>
            <person name="Watson M."/>
            <person name="Adriaenssens E.M."/>
            <person name="Foster-Nyarko E."/>
            <person name="Jarju S."/>
            <person name="Secka A."/>
            <person name="Antonio M."/>
            <person name="Oren A."/>
            <person name="Chaudhuri R.R."/>
            <person name="La Ragione R."/>
            <person name="Hildebrand F."/>
            <person name="Pallen M.J."/>
        </authorList>
    </citation>
    <scope>NUCLEOTIDE SEQUENCE</scope>
    <source>
        <strain evidence="6">CHK169-4300</strain>
    </source>
</reference>
<comment type="subcellular location">
    <subcellularLocation>
        <location evidence="1">Cell envelope</location>
    </subcellularLocation>
</comment>